<organism evidence="1 2">
    <name type="scientific">Chaenocephalus aceratus</name>
    <name type="common">Blackfin icefish</name>
    <name type="synonym">Chaenichthys aceratus</name>
    <dbReference type="NCBI Taxonomy" id="36190"/>
    <lineage>
        <taxon>Eukaryota</taxon>
        <taxon>Metazoa</taxon>
        <taxon>Chordata</taxon>
        <taxon>Craniata</taxon>
        <taxon>Vertebrata</taxon>
        <taxon>Euteleostomi</taxon>
        <taxon>Actinopterygii</taxon>
        <taxon>Neopterygii</taxon>
        <taxon>Teleostei</taxon>
        <taxon>Neoteleostei</taxon>
        <taxon>Acanthomorphata</taxon>
        <taxon>Eupercaria</taxon>
        <taxon>Perciformes</taxon>
        <taxon>Notothenioidei</taxon>
        <taxon>Channichthyidae</taxon>
        <taxon>Chaenocephalus</taxon>
    </lineage>
</organism>
<sequence>MYTLYHGLYNTVPCKQIGLLTILASNILYS</sequence>
<comment type="caution">
    <text evidence="1">The sequence shown here is derived from an EMBL/GenBank/DDBJ whole genome shotgun (WGS) entry which is preliminary data.</text>
</comment>
<evidence type="ECO:0000313" key="1">
    <source>
        <dbReference type="EMBL" id="KAI4820508.1"/>
    </source>
</evidence>
<protein>
    <submittedName>
        <fullName evidence="1">Uncharacterized protein</fullName>
    </submittedName>
</protein>
<reference evidence="1" key="1">
    <citation type="submission" date="2022-05" db="EMBL/GenBank/DDBJ databases">
        <title>Chromosome-level genome of Chaenocephalus aceratus.</title>
        <authorList>
            <person name="Park H."/>
        </authorList>
    </citation>
    <scope>NUCLEOTIDE SEQUENCE</scope>
    <source>
        <tissue evidence="1">Muscle</tissue>
    </source>
</reference>
<accession>A0ACB9X349</accession>
<proteinExistence type="predicted"/>
<dbReference type="EMBL" id="CM043793">
    <property type="protein sequence ID" value="KAI4820508.1"/>
    <property type="molecule type" value="Genomic_DNA"/>
</dbReference>
<dbReference type="Proteomes" id="UP001057452">
    <property type="component" value="Chromosome 9"/>
</dbReference>
<keyword evidence="2" id="KW-1185">Reference proteome</keyword>
<gene>
    <name evidence="1" type="ORF">KUCAC02_028485</name>
</gene>
<name>A0ACB9X349_CHAAC</name>
<evidence type="ECO:0000313" key="2">
    <source>
        <dbReference type="Proteomes" id="UP001057452"/>
    </source>
</evidence>